<dbReference type="Proteomes" id="UP000324222">
    <property type="component" value="Unassembled WGS sequence"/>
</dbReference>
<name>A0A5B7HID5_PORTR</name>
<evidence type="ECO:0000313" key="2">
    <source>
        <dbReference type="Proteomes" id="UP000324222"/>
    </source>
</evidence>
<dbReference type="EMBL" id="VSRR010030252">
    <property type="protein sequence ID" value="MPC69943.1"/>
    <property type="molecule type" value="Genomic_DNA"/>
</dbReference>
<dbReference type="AlphaFoldDB" id="A0A5B7HID5"/>
<reference evidence="1 2" key="1">
    <citation type="submission" date="2019-05" db="EMBL/GenBank/DDBJ databases">
        <title>Another draft genome of Portunus trituberculatus and its Hox gene families provides insights of decapod evolution.</title>
        <authorList>
            <person name="Jeong J.-H."/>
            <person name="Song I."/>
            <person name="Kim S."/>
            <person name="Choi T."/>
            <person name="Kim D."/>
            <person name="Ryu S."/>
            <person name="Kim W."/>
        </authorList>
    </citation>
    <scope>NUCLEOTIDE SEQUENCE [LARGE SCALE GENOMIC DNA]</scope>
    <source>
        <tissue evidence="1">Muscle</tissue>
    </source>
</reference>
<sequence>MYFPGSGAACVKDWGAPFPQPATHTLKTPGPLSCHRKMVSFFYCHKEMFLVLPVRVRLRQQRMEGGKFVKVCVYRPTSR</sequence>
<accession>A0A5B7HID5</accession>
<evidence type="ECO:0000313" key="1">
    <source>
        <dbReference type="EMBL" id="MPC69943.1"/>
    </source>
</evidence>
<keyword evidence="2" id="KW-1185">Reference proteome</keyword>
<gene>
    <name evidence="1" type="ORF">E2C01_064176</name>
</gene>
<comment type="caution">
    <text evidence="1">The sequence shown here is derived from an EMBL/GenBank/DDBJ whole genome shotgun (WGS) entry which is preliminary data.</text>
</comment>
<organism evidence="1 2">
    <name type="scientific">Portunus trituberculatus</name>
    <name type="common">Swimming crab</name>
    <name type="synonym">Neptunus trituberculatus</name>
    <dbReference type="NCBI Taxonomy" id="210409"/>
    <lineage>
        <taxon>Eukaryota</taxon>
        <taxon>Metazoa</taxon>
        <taxon>Ecdysozoa</taxon>
        <taxon>Arthropoda</taxon>
        <taxon>Crustacea</taxon>
        <taxon>Multicrustacea</taxon>
        <taxon>Malacostraca</taxon>
        <taxon>Eumalacostraca</taxon>
        <taxon>Eucarida</taxon>
        <taxon>Decapoda</taxon>
        <taxon>Pleocyemata</taxon>
        <taxon>Brachyura</taxon>
        <taxon>Eubrachyura</taxon>
        <taxon>Portunoidea</taxon>
        <taxon>Portunidae</taxon>
        <taxon>Portuninae</taxon>
        <taxon>Portunus</taxon>
    </lineage>
</organism>
<proteinExistence type="predicted"/>
<protein>
    <submittedName>
        <fullName evidence="1">Uncharacterized protein</fullName>
    </submittedName>
</protein>